<reference evidence="3 4" key="1">
    <citation type="submission" date="2015-07" db="EMBL/GenBank/DDBJ databases">
        <title>Complete genome sequence of Mycobacterium goodii X7B, a facultative thermophilic biodesulfurizing bacterium.</title>
        <authorList>
            <person name="Yu B."/>
            <person name="Li F."/>
            <person name="Xu P."/>
        </authorList>
    </citation>
    <scope>NUCLEOTIDE SEQUENCE [LARGE SCALE GENOMIC DNA]</scope>
    <source>
        <strain evidence="3 4">X7B</strain>
    </source>
</reference>
<dbReference type="PATRIC" id="fig|134601.6.peg.2192"/>
<sequence length="396" mass="40726">MRAGVALVGCVLLVAGCGVAQKPTTPTPSVSAPASADDTGIDAHESSEPVTRLVLVDPDTGATVVYDASEESETPLGAFGPTRGVSGDGRFAYLRGDDALTVVDAGSWTFDHGDHSHFYVEPAAVAGRVDGRAVDARGGRELTTVQREDDTVQVLDGTSLARQSISAADGFNELRDVAAAAPIGDSVVAVSGNGAVIEVGPEVGLGVGAETRELGRCPGVTGAVAMGREVVFGCADGAVRIVKKAGRVTAEPMPLPAGAPHPGPLVYRYGSTTLAGTAADTVWVLDARRGTWKSVDVADVVAANTVSGDSVLALTADGRLRAFDTADGRQTAAVELFGGRLPEDQPAPVIEVDADRAYVNDIAGRAVYEIDYRDGIRVARTFETSIPPGFMVEAGR</sequence>
<feature type="chain" id="PRO_5005453837" evidence="2">
    <location>
        <begin position="21"/>
        <end position="396"/>
    </location>
</feature>
<organism evidence="3 4">
    <name type="scientific">Mycolicibacterium goodii</name>
    <name type="common">Mycobacterium goodii</name>
    <dbReference type="NCBI Taxonomy" id="134601"/>
    <lineage>
        <taxon>Bacteria</taxon>
        <taxon>Bacillati</taxon>
        <taxon>Actinomycetota</taxon>
        <taxon>Actinomycetes</taxon>
        <taxon>Mycobacteriales</taxon>
        <taxon>Mycobacteriaceae</taxon>
        <taxon>Mycolicibacterium</taxon>
    </lineage>
</organism>
<protein>
    <submittedName>
        <fullName evidence="3">ABC transporter</fullName>
    </submittedName>
</protein>
<dbReference type="STRING" id="134601.AFA91_10515"/>
<feature type="signal peptide" evidence="2">
    <location>
        <begin position="1"/>
        <end position="20"/>
    </location>
</feature>
<dbReference type="InterPro" id="IPR015943">
    <property type="entry name" value="WD40/YVTN_repeat-like_dom_sf"/>
</dbReference>
<feature type="region of interest" description="Disordered" evidence="1">
    <location>
        <begin position="22"/>
        <end position="47"/>
    </location>
</feature>
<evidence type="ECO:0000256" key="1">
    <source>
        <dbReference type="SAM" id="MobiDB-lite"/>
    </source>
</evidence>
<dbReference type="Proteomes" id="UP000062255">
    <property type="component" value="Chromosome"/>
</dbReference>
<accession>A0A0K0X4D2</accession>
<dbReference type="PROSITE" id="PS51257">
    <property type="entry name" value="PROKAR_LIPOPROTEIN"/>
    <property type="match status" value="1"/>
</dbReference>
<evidence type="ECO:0000313" key="4">
    <source>
        <dbReference type="Proteomes" id="UP000062255"/>
    </source>
</evidence>
<keyword evidence="2" id="KW-0732">Signal</keyword>
<proteinExistence type="predicted"/>
<name>A0A0K0X4D2_MYCGD</name>
<dbReference type="AlphaFoldDB" id="A0A0K0X4D2"/>
<dbReference type="EMBL" id="CP012150">
    <property type="protein sequence ID" value="AKS32237.1"/>
    <property type="molecule type" value="Genomic_DNA"/>
</dbReference>
<gene>
    <name evidence="3" type="ORF">AFA91_10515</name>
</gene>
<dbReference type="Gene3D" id="2.130.10.10">
    <property type="entry name" value="YVTN repeat-like/Quinoprotein amine dehydrogenase"/>
    <property type="match status" value="1"/>
</dbReference>
<dbReference type="OrthoDB" id="60524at2"/>
<dbReference type="InterPro" id="IPR011044">
    <property type="entry name" value="Quino_amine_DH_bsu"/>
</dbReference>
<feature type="compositionally biased region" description="Low complexity" evidence="1">
    <location>
        <begin position="22"/>
        <end position="36"/>
    </location>
</feature>
<evidence type="ECO:0000313" key="3">
    <source>
        <dbReference type="EMBL" id="AKS32237.1"/>
    </source>
</evidence>
<dbReference type="SUPFAM" id="SSF50969">
    <property type="entry name" value="YVTN repeat-like/Quinoprotein amine dehydrogenase"/>
    <property type="match status" value="1"/>
</dbReference>
<evidence type="ECO:0000256" key="2">
    <source>
        <dbReference type="SAM" id="SignalP"/>
    </source>
</evidence>
<dbReference type="RefSeq" id="WP_049744663.1">
    <property type="nucleotide sequence ID" value="NZ_CP012150.1"/>
</dbReference>
<dbReference type="KEGG" id="mgo:AFA91_10515"/>